<dbReference type="Proteomes" id="UP000011632">
    <property type="component" value="Unassembled WGS sequence"/>
</dbReference>
<proteinExistence type="predicted"/>
<comment type="caution">
    <text evidence="1">The sequence shown here is derived from an EMBL/GenBank/DDBJ whole genome shotgun (WGS) entry which is preliminary data.</text>
</comment>
<name>L9XQ25_9EURY</name>
<organism evidence="1 2">
    <name type="scientific">Natrinema versiforme JCM 10478</name>
    <dbReference type="NCBI Taxonomy" id="1227496"/>
    <lineage>
        <taxon>Archaea</taxon>
        <taxon>Methanobacteriati</taxon>
        <taxon>Methanobacteriota</taxon>
        <taxon>Stenosarchaea group</taxon>
        <taxon>Halobacteria</taxon>
        <taxon>Halobacteriales</taxon>
        <taxon>Natrialbaceae</taxon>
        <taxon>Natrinema</taxon>
    </lineage>
</organism>
<reference evidence="1 2" key="1">
    <citation type="journal article" date="2014" name="PLoS Genet.">
        <title>Phylogenetically driven sequencing of extremely halophilic archaea reveals strategies for static and dynamic osmo-response.</title>
        <authorList>
            <person name="Becker E.A."/>
            <person name="Seitzer P.M."/>
            <person name="Tritt A."/>
            <person name="Larsen D."/>
            <person name="Krusor M."/>
            <person name="Yao A.I."/>
            <person name="Wu D."/>
            <person name="Madern D."/>
            <person name="Eisen J.A."/>
            <person name="Darling A.E."/>
            <person name="Facciotti M.T."/>
        </authorList>
    </citation>
    <scope>NUCLEOTIDE SEQUENCE [LARGE SCALE GENOMIC DNA]</scope>
    <source>
        <strain evidence="1 2">JCM 10478</strain>
    </source>
</reference>
<evidence type="ECO:0000313" key="2">
    <source>
        <dbReference type="Proteomes" id="UP000011632"/>
    </source>
</evidence>
<gene>
    <name evidence="1" type="ORF">C489_18901</name>
</gene>
<dbReference type="EMBL" id="AOID01000060">
    <property type="protein sequence ID" value="ELY63506.1"/>
    <property type="molecule type" value="Genomic_DNA"/>
</dbReference>
<accession>L9XQ25</accession>
<sequence>MFQITVGWYLYAWKSGGYRRAVMSSFIGFLSDLLARFTRSLRSEAPPRIMLNAGVMNISLSEDFNRAIKTEQAPRKIDEQLTYQF</sequence>
<dbReference type="AlphaFoldDB" id="L9XQ25"/>
<protein>
    <submittedName>
        <fullName evidence="1">Uncharacterized protein</fullName>
    </submittedName>
</protein>
<evidence type="ECO:0000313" key="1">
    <source>
        <dbReference type="EMBL" id="ELY63506.1"/>
    </source>
</evidence>
<keyword evidence="2" id="KW-1185">Reference proteome</keyword>